<dbReference type="Pfam" id="PF00005">
    <property type="entry name" value="ABC_tran"/>
    <property type="match status" value="2"/>
</dbReference>
<dbReference type="SUPFAM" id="SSF52540">
    <property type="entry name" value="P-loop containing nucleoside triphosphate hydrolases"/>
    <property type="match status" value="2"/>
</dbReference>
<dbReference type="GO" id="GO:0016887">
    <property type="term" value="F:ATP hydrolysis activity"/>
    <property type="evidence" value="ECO:0007669"/>
    <property type="project" value="InterPro"/>
</dbReference>
<dbReference type="InterPro" id="IPR017871">
    <property type="entry name" value="ABC_transporter-like_CS"/>
</dbReference>
<evidence type="ECO:0000256" key="1">
    <source>
        <dbReference type="ARBA" id="ARBA00022741"/>
    </source>
</evidence>
<dbReference type="Gene3D" id="1.10.287.380">
    <property type="entry name" value="Valyl-tRNA synthetase, C-terminal domain"/>
    <property type="match status" value="1"/>
</dbReference>
<dbReference type="InterPro" id="IPR032524">
    <property type="entry name" value="ABC_tran_C"/>
</dbReference>
<evidence type="ECO:0000256" key="5">
    <source>
        <dbReference type="SAM" id="MobiDB-lite"/>
    </source>
</evidence>
<evidence type="ECO:0000313" key="8">
    <source>
        <dbReference type="Proteomes" id="UP000001494"/>
    </source>
</evidence>
<dbReference type="OrthoDB" id="9808609at2"/>
<proteinExistence type="inferred from homology"/>
<dbReference type="PROSITE" id="PS50893">
    <property type="entry name" value="ABC_TRANSPORTER_2"/>
    <property type="match status" value="2"/>
</dbReference>
<gene>
    <name evidence="7" type="ordered locus">Zmob_0717</name>
</gene>
<keyword evidence="1" id="KW-0547">Nucleotide-binding</keyword>
<dbReference type="InterPro" id="IPR003593">
    <property type="entry name" value="AAA+_ATPase"/>
</dbReference>
<dbReference type="PANTHER" id="PTHR42855:SF1">
    <property type="entry name" value="ABC TRANSPORTER DOMAIN-CONTAINING PROTEIN"/>
    <property type="match status" value="1"/>
</dbReference>
<dbReference type="Gene3D" id="3.40.50.300">
    <property type="entry name" value="P-loop containing nucleotide triphosphate hydrolases"/>
    <property type="match status" value="2"/>
</dbReference>
<dbReference type="GO" id="GO:0005524">
    <property type="term" value="F:ATP binding"/>
    <property type="evidence" value="ECO:0007669"/>
    <property type="project" value="UniProtKB-KW"/>
</dbReference>
<accession>A0A0H3FXR6</accession>
<evidence type="ECO:0000313" key="7">
    <source>
        <dbReference type="EMBL" id="AEH62559.1"/>
    </source>
</evidence>
<evidence type="ECO:0000256" key="3">
    <source>
        <dbReference type="ARBA" id="ARBA00049360"/>
    </source>
</evidence>
<dbReference type="eggNOG" id="COG0488">
    <property type="taxonomic scope" value="Bacteria"/>
</dbReference>
<dbReference type="InterPro" id="IPR051309">
    <property type="entry name" value="ABCF_ATPase"/>
</dbReference>
<organism evidence="7 8">
    <name type="scientific">Zymomonas mobilis subsp. mobilis (strain ATCC 10988 / DSM 424 / LMG 404 / NCIMB 8938 / NRRL B-806 / ZM1)</name>
    <dbReference type="NCBI Taxonomy" id="555217"/>
    <lineage>
        <taxon>Bacteria</taxon>
        <taxon>Pseudomonadati</taxon>
        <taxon>Pseudomonadota</taxon>
        <taxon>Alphaproteobacteria</taxon>
        <taxon>Sphingomonadales</taxon>
        <taxon>Zymomonadaceae</taxon>
        <taxon>Zymomonas</taxon>
    </lineage>
</organism>
<dbReference type="SMART" id="SM00382">
    <property type="entry name" value="AAA"/>
    <property type="match status" value="2"/>
</dbReference>
<dbReference type="KEGG" id="zmm:Zmob_0717"/>
<reference evidence="7 8" key="1">
    <citation type="journal article" date="2011" name="J. Bacteriol.">
        <title>Genome sequence of the ethanol-producing Zymomonas mobilis subsp. mobilis lectotype strain ATCC 10988.</title>
        <authorList>
            <person name="Pappas K.M."/>
            <person name="Kouvelis V.N."/>
            <person name="Saunders E."/>
            <person name="Brettin T.S."/>
            <person name="Bruce D."/>
            <person name="Detter C."/>
            <person name="Balakireva M."/>
            <person name="Han C.S."/>
            <person name="Savvakis G."/>
            <person name="Kyrpides N.C."/>
            <person name="Typas M.A."/>
        </authorList>
    </citation>
    <scope>NUCLEOTIDE SEQUENCE [LARGE SCALE GENOMIC DNA]</scope>
    <source>
        <strain evidence="8">ATCC 10988 / DSM 424 / CCUG 17860 / LMG 404 / NCIMB 8938 / NRRL B-806 / ZM1</strain>
    </source>
</reference>
<dbReference type="PROSITE" id="PS00211">
    <property type="entry name" value="ABC_TRANSPORTER_1"/>
    <property type="match status" value="1"/>
</dbReference>
<dbReference type="HOGENOM" id="CLU_000604_36_0_5"/>
<dbReference type="InterPro" id="IPR027417">
    <property type="entry name" value="P-loop_NTPase"/>
</dbReference>
<comment type="catalytic activity">
    <reaction evidence="3">
        <text>ATP + H2O = ADP + phosphate + H(+)</text>
        <dbReference type="Rhea" id="RHEA:13065"/>
        <dbReference type="ChEBI" id="CHEBI:15377"/>
        <dbReference type="ChEBI" id="CHEBI:15378"/>
        <dbReference type="ChEBI" id="CHEBI:30616"/>
        <dbReference type="ChEBI" id="CHEBI:43474"/>
        <dbReference type="ChEBI" id="CHEBI:456216"/>
    </reaction>
</comment>
<feature type="region of interest" description="Disordered" evidence="5">
    <location>
        <begin position="498"/>
        <end position="522"/>
    </location>
</feature>
<dbReference type="RefSeq" id="WP_014500676.1">
    <property type="nucleotide sequence ID" value="NC_017262.1"/>
</dbReference>
<dbReference type="PANTHER" id="PTHR42855">
    <property type="entry name" value="ABC TRANSPORTER ATP-BINDING SUBUNIT"/>
    <property type="match status" value="1"/>
</dbReference>
<dbReference type="InterPro" id="IPR037118">
    <property type="entry name" value="Val-tRNA_synth_C_sf"/>
</dbReference>
<name>A0A0H3FXR6_ZYMMA</name>
<dbReference type="Pfam" id="PF16326">
    <property type="entry name" value="ABC_tran_CTD"/>
    <property type="match status" value="1"/>
</dbReference>
<dbReference type="AlphaFoldDB" id="A0A0H3FXR6"/>
<dbReference type="InterPro" id="IPR003439">
    <property type="entry name" value="ABC_transporter-like_ATP-bd"/>
</dbReference>
<feature type="domain" description="ABC transporter" evidence="6">
    <location>
        <begin position="6"/>
        <end position="215"/>
    </location>
</feature>
<evidence type="ECO:0000256" key="2">
    <source>
        <dbReference type="ARBA" id="ARBA00022840"/>
    </source>
</evidence>
<dbReference type="FunFam" id="3.40.50.300:FF:000309">
    <property type="entry name" value="ABC transporter ATP-binding protein"/>
    <property type="match status" value="1"/>
</dbReference>
<sequence>MAPPLLSFENLGVNQGTGYLFRHLDINIQPRDRLALIGRNGAGKSTLLRLLAGTIEPDEGRRSIQPGLKLVLLEQAPSFEGFETLADYALSGDNAPPRYQVEAIADQLGVDLSRNAQSASGGEQRRAAIARALAMEPDLLLMDEPTNHLDLAAIEFLEGWLNRFKGAFVVISHDRAFLTRLTRQCLWLDRGDIRRAEIGFGGFDAWMEKIQAEELRAAEKLDAKLKIEEHWLLRGVTARRKRNQGRLTKLFEMRAERKNMTGMEGTAKLALDTNDVRTKVVIDAKNISKRFGDREVIKDFSLRIRRGDRIGIVGANGAGKTTLLKILMGDLDPDQGIVKRADTLEAVVIDQQRASISPEKTLRDVIAHGGEWIEIGDQKKHVVGYLKDFLFDPSILDAKVSTLSGGEKSRLLMAREFARRSNLLILDEPTNDLDLETIDLLQEVISNYSGTVLLVSHDRDFLDNVATMTLGMDGSGVIDIVAGGYSDWQKQRAERLAATRKPANTAEEKTASSKTIPQPKSGKVKLSYKDQRAYDLLPQEIEKMEATIQKHESDLADPTLYSRDPAKFSELSDKIAALKAEKEEAEMHWLELAEQLEG</sequence>
<dbReference type="GO" id="GO:0003677">
    <property type="term" value="F:DNA binding"/>
    <property type="evidence" value="ECO:0007669"/>
    <property type="project" value="InterPro"/>
</dbReference>
<dbReference type="CDD" id="cd03221">
    <property type="entry name" value="ABCF_EF-3"/>
    <property type="match status" value="2"/>
</dbReference>
<keyword evidence="2" id="KW-0067">ATP-binding</keyword>
<comment type="similarity">
    <text evidence="4">Belongs to the ABC transporter superfamily. ABCF family. Uup subfamily.</text>
</comment>
<evidence type="ECO:0000256" key="4">
    <source>
        <dbReference type="ARBA" id="ARBA00061478"/>
    </source>
</evidence>
<evidence type="ECO:0000259" key="6">
    <source>
        <dbReference type="PROSITE" id="PS50893"/>
    </source>
</evidence>
<feature type="domain" description="ABC transporter" evidence="6">
    <location>
        <begin position="282"/>
        <end position="499"/>
    </location>
</feature>
<dbReference type="EMBL" id="CP002850">
    <property type="protein sequence ID" value="AEH62559.1"/>
    <property type="molecule type" value="Genomic_DNA"/>
</dbReference>
<dbReference type="Proteomes" id="UP000001494">
    <property type="component" value="Chromosome"/>
</dbReference>
<protein>
    <submittedName>
        <fullName evidence="7">ABC transporter related protein</fullName>
    </submittedName>
</protein>